<evidence type="ECO:0000256" key="2">
    <source>
        <dbReference type="ARBA" id="ARBA00023125"/>
    </source>
</evidence>
<evidence type="ECO:0000256" key="1">
    <source>
        <dbReference type="ARBA" id="ARBA00023015"/>
    </source>
</evidence>
<organism evidence="7 8">
    <name type="scientific">Novosphingobium resinovorum</name>
    <dbReference type="NCBI Taxonomy" id="158500"/>
    <lineage>
        <taxon>Bacteria</taxon>
        <taxon>Pseudomonadati</taxon>
        <taxon>Pseudomonadota</taxon>
        <taxon>Alphaproteobacteria</taxon>
        <taxon>Sphingomonadales</taxon>
        <taxon>Sphingomonadaceae</taxon>
        <taxon>Novosphingobium</taxon>
    </lineage>
</organism>
<evidence type="ECO:0000313" key="7">
    <source>
        <dbReference type="EMBL" id="EZP82716.1"/>
    </source>
</evidence>
<sequence length="233" mass="24726">MTLKATQNDSPVTLDSARPPTYIPPGMKCSAPTAVPPAARGRPREFDPDEALAAALRVFWTRGYEGASMAELTEAMGITKPSLYACFGNKEALFKKTLDLYERDKLAYMGKALEAPTARGVAERLLTGALATHCGEKDPHGCLGVISTVACTPEADSIRADVIKRRASSEAAVIKRFEQARDEGDLPDSVCPAKLAGCLTTVLQGLSVKAQGGAGPEELQGTADTFLAMWPGR</sequence>
<dbReference type="eggNOG" id="COG1309">
    <property type="taxonomic scope" value="Bacteria"/>
</dbReference>
<evidence type="ECO:0000256" key="3">
    <source>
        <dbReference type="ARBA" id="ARBA00023163"/>
    </source>
</evidence>
<name>A0A031JY81_9SPHN</name>
<feature type="domain" description="HTH tetR-type" evidence="6">
    <location>
        <begin position="45"/>
        <end position="105"/>
    </location>
</feature>
<proteinExistence type="predicted"/>
<dbReference type="Pfam" id="PF00440">
    <property type="entry name" value="TetR_N"/>
    <property type="match status" value="1"/>
</dbReference>
<feature type="DNA-binding region" description="H-T-H motif" evidence="4">
    <location>
        <begin position="68"/>
        <end position="87"/>
    </location>
</feature>
<dbReference type="InterPro" id="IPR036271">
    <property type="entry name" value="Tet_transcr_reg_TetR-rel_C_sf"/>
</dbReference>
<evidence type="ECO:0000313" key="8">
    <source>
        <dbReference type="Proteomes" id="UP000024329"/>
    </source>
</evidence>
<gene>
    <name evidence="7" type="ORF">BV97_01640</name>
</gene>
<dbReference type="SUPFAM" id="SSF46689">
    <property type="entry name" value="Homeodomain-like"/>
    <property type="match status" value="1"/>
</dbReference>
<evidence type="ECO:0000259" key="6">
    <source>
        <dbReference type="PROSITE" id="PS50977"/>
    </source>
</evidence>
<dbReference type="AlphaFoldDB" id="A0A031JY81"/>
<dbReference type="InterPro" id="IPR001647">
    <property type="entry name" value="HTH_TetR"/>
</dbReference>
<feature type="compositionally biased region" description="Polar residues" evidence="5">
    <location>
        <begin position="1"/>
        <end position="13"/>
    </location>
</feature>
<feature type="region of interest" description="Disordered" evidence="5">
    <location>
        <begin position="1"/>
        <end position="45"/>
    </location>
</feature>
<dbReference type="Gene3D" id="1.10.357.10">
    <property type="entry name" value="Tetracycline Repressor, domain 2"/>
    <property type="match status" value="1"/>
</dbReference>
<evidence type="ECO:0000256" key="4">
    <source>
        <dbReference type="PROSITE-ProRule" id="PRU00335"/>
    </source>
</evidence>
<dbReference type="InterPro" id="IPR009057">
    <property type="entry name" value="Homeodomain-like_sf"/>
</dbReference>
<keyword evidence="1" id="KW-0805">Transcription regulation</keyword>
<accession>A0A031JY81</accession>
<dbReference type="PANTHER" id="PTHR47506:SF1">
    <property type="entry name" value="HTH-TYPE TRANSCRIPTIONAL REGULATOR YJDC"/>
    <property type="match status" value="1"/>
</dbReference>
<dbReference type="Gene3D" id="1.10.10.60">
    <property type="entry name" value="Homeodomain-like"/>
    <property type="match status" value="1"/>
</dbReference>
<dbReference type="Proteomes" id="UP000024329">
    <property type="component" value="Unassembled WGS sequence"/>
</dbReference>
<reference evidence="7 8" key="1">
    <citation type="submission" date="2014-03" db="EMBL/GenBank/DDBJ databases">
        <title>Whole genome sequence of Novosphingobium resinovorum KF1.</title>
        <authorList>
            <person name="Gan H.M."/>
            <person name="Gan H.Y."/>
            <person name="Chew T.H."/>
            <person name="Savka M.A."/>
        </authorList>
    </citation>
    <scope>NUCLEOTIDE SEQUENCE [LARGE SCALE GENOMIC DNA]</scope>
    <source>
        <strain evidence="7 8">KF1</strain>
    </source>
</reference>
<comment type="caution">
    <text evidence="7">The sequence shown here is derived from an EMBL/GenBank/DDBJ whole genome shotgun (WGS) entry which is preliminary data.</text>
</comment>
<dbReference type="SUPFAM" id="SSF48498">
    <property type="entry name" value="Tetracyclin repressor-like, C-terminal domain"/>
    <property type="match status" value="1"/>
</dbReference>
<dbReference type="PANTHER" id="PTHR47506">
    <property type="entry name" value="TRANSCRIPTIONAL REGULATORY PROTEIN"/>
    <property type="match status" value="1"/>
</dbReference>
<dbReference type="PROSITE" id="PS50977">
    <property type="entry name" value="HTH_TETR_2"/>
    <property type="match status" value="1"/>
</dbReference>
<dbReference type="PATRIC" id="fig|158500.4.peg.1678"/>
<keyword evidence="3" id="KW-0804">Transcription</keyword>
<evidence type="ECO:0000256" key="5">
    <source>
        <dbReference type="SAM" id="MobiDB-lite"/>
    </source>
</evidence>
<dbReference type="EMBL" id="JFYZ01000005">
    <property type="protein sequence ID" value="EZP82716.1"/>
    <property type="molecule type" value="Genomic_DNA"/>
</dbReference>
<dbReference type="GO" id="GO:0003677">
    <property type="term" value="F:DNA binding"/>
    <property type="evidence" value="ECO:0007669"/>
    <property type="project" value="UniProtKB-UniRule"/>
</dbReference>
<dbReference type="PRINTS" id="PR00455">
    <property type="entry name" value="HTHTETR"/>
</dbReference>
<protein>
    <submittedName>
        <fullName evidence="7">TetR family transcriptional regulator</fullName>
    </submittedName>
</protein>
<keyword evidence="2 4" id="KW-0238">DNA-binding</keyword>